<evidence type="ECO:0000313" key="4">
    <source>
        <dbReference type="Proteomes" id="UP000277236"/>
    </source>
</evidence>
<feature type="signal peptide" evidence="1">
    <location>
        <begin position="1"/>
        <end position="26"/>
    </location>
</feature>
<accession>A0A3M4M7M2</accession>
<comment type="caution">
    <text evidence="3">The sequence shown here is derived from an EMBL/GenBank/DDBJ whole genome shotgun (WGS) entry which is preliminary data.</text>
</comment>
<gene>
    <name evidence="3" type="ORF">ALQ04_01338</name>
</gene>
<dbReference type="Pfam" id="PF09084">
    <property type="entry name" value="NMT1"/>
    <property type="match status" value="1"/>
</dbReference>
<dbReference type="AlphaFoldDB" id="A0A3M4M7M2"/>
<feature type="domain" description="SsuA/THI5-like" evidence="2">
    <location>
        <begin position="65"/>
        <end position="249"/>
    </location>
</feature>
<dbReference type="SUPFAM" id="SSF53850">
    <property type="entry name" value="Periplasmic binding protein-like II"/>
    <property type="match status" value="1"/>
</dbReference>
<keyword evidence="1" id="KW-0732">Signal</keyword>
<dbReference type="EMBL" id="RBRE01000014">
    <property type="protein sequence ID" value="RMQ49750.1"/>
    <property type="molecule type" value="Genomic_DNA"/>
</dbReference>
<name>A0A3M4M7M2_PSECI</name>
<evidence type="ECO:0000256" key="1">
    <source>
        <dbReference type="SAM" id="SignalP"/>
    </source>
</evidence>
<dbReference type="PANTHER" id="PTHR30024:SF21">
    <property type="entry name" value="ABC TRANSPORTER SUBSTRATE-BINDING PROTEIN"/>
    <property type="match status" value="1"/>
</dbReference>
<dbReference type="OrthoDB" id="9780180at2"/>
<organism evidence="3 4">
    <name type="scientific">Pseudomonas cichorii</name>
    <dbReference type="NCBI Taxonomy" id="36746"/>
    <lineage>
        <taxon>Bacteria</taxon>
        <taxon>Pseudomonadati</taxon>
        <taxon>Pseudomonadota</taxon>
        <taxon>Gammaproteobacteria</taxon>
        <taxon>Pseudomonadales</taxon>
        <taxon>Pseudomonadaceae</taxon>
        <taxon>Pseudomonas</taxon>
    </lineage>
</organism>
<protein>
    <submittedName>
        <fullName evidence="3">Sulfate ester transport system substrate-binding protein</fullName>
    </submittedName>
</protein>
<reference evidence="3 4" key="1">
    <citation type="submission" date="2018-08" db="EMBL/GenBank/DDBJ databases">
        <title>Recombination of ecologically and evolutionarily significant loci maintains genetic cohesion in the Pseudomonas syringae species complex.</title>
        <authorList>
            <person name="Dillon M."/>
            <person name="Thakur S."/>
            <person name="Almeida R.N.D."/>
            <person name="Weir B.S."/>
            <person name="Guttman D.S."/>
        </authorList>
    </citation>
    <scope>NUCLEOTIDE SEQUENCE [LARGE SCALE GENOMIC DNA]</scope>
    <source>
        <strain evidence="3 4">ICMP 3353</strain>
    </source>
</reference>
<sequence>MNKTLRHFFKPLLGVFLAGLLGHAQASDEGVTIRIGSPDQGAGSLPFVQGVVGLAHIQQQLEQEFASSGVKVQWHFFKGAGPAVNEALANQQLDFAWLGDLAAIIGRSSGLQTRLLLGARGANMYLAVTPQSGITQLADLKGKRVAVYRGTADQLSFARALESQGLKERDLQIISLDWAAARAALASGQIDATWSGMGVLGLESKGIQFPLSTKQLSRQSTTQAGLVGTQAFIEQHPELTQRLIKVLVKNAFWLSDPYSLPEYSKLMGERSSTPAALFERELKDDDLKFRNSPRIDPFLKSALQDSVEQARKLGLIRRTFSVDEWVEPRFVEAAVQERKLTGFWPQYDAAGNAL</sequence>
<evidence type="ECO:0000313" key="3">
    <source>
        <dbReference type="EMBL" id="RMQ49750.1"/>
    </source>
</evidence>
<proteinExistence type="predicted"/>
<dbReference type="PANTHER" id="PTHR30024">
    <property type="entry name" value="ALIPHATIC SULFONATES-BINDING PROTEIN-RELATED"/>
    <property type="match status" value="1"/>
</dbReference>
<evidence type="ECO:0000259" key="2">
    <source>
        <dbReference type="Pfam" id="PF09084"/>
    </source>
</evidence>
<dbReference type="RefSeq" id="WP_122314559.1">
    <property type="nucleotide sequence ID" value="NZ_RBRE01000014.1"/>
</dbReference>
<feature type="chain" id="PRO_5018337093" evidence="1">
    <location>
        <begin position="27"/>
        <end position="354"/>
    </location>
</feature>
<dbReference type="Proteomes" id="UP000277236">
    <property type="component" value="Unassembled WGS sequence"/>
</dbReference>
<dbReference type="Gene3D" id="3.40.190.10">
    <property type="entry name" value="Periplasmic binding protein-like II"/>
    <property type="match status" value="2"/>
</dbReference>
<dbReference type="InterPro" id="IPR015168">
    <property type="entry name" value="SsuA/THI5"/>
</dbReference>
<dbReference type="CDD" id="cd13555">
    <property type="entry name" value="PBP2_sulfate_ester_like"/>
    <property type="match status" value="1"/>
</dbReference>